<dbReference type="InterPro" id="IPR014048">
    <property type="entry name" value="MethylDNA_cys_MeTrfase_DNA-bd"/>
</dbReference>
<protein>
    <submittedName>
        <fullName evidence="8">Methylated-DNA--(Protein)-cysteine S-methyltransferase</fullName>
    </submittedName>
</protein>
<evidence type="ECO:0000256" key="3">
    <source>
        <dbReference type="ARBA" id="ARBA00022679"/>
    </source>
</evidence>
<proteinExistence type="predicted"/>
<name>A0A212LMD1_9FIRM</name>
<keyword evidence="5" id="KW-0234">DNA repair</keyword>
<dbReference type="Gene3D" id="1.10.10.10">
    <property type="entry name" value="Winged helix-like DNA-binding domain superfamily/Winged helix DNA-binding domain"/>
    <property type="match status" value="1"/>
</dbReference>
<dbReference type="RefSeq" id="WP_288183204.1">
    <property type="nucleotide sequence ID" value="NZ_LT608335.1"/>
</dbReference>
<evidence type="ECO:0000256" key="5">
    <source>
        <dbReference type="ARBA" id="ARBA00023204"/>
    </source>
</evidence>
<dbReference type="NCBIfam" id="TIGR00589">
    <property type="entry name" value="ogt"/>
    <property type="match status" value="1"/>
</dbReference>
<evidence type="ECO:0000313" key="8">
    <source>
        <dbReference type="EMBL" id="SCM78671.1"/>
    </source>
</evidence>
<organism evidence="8">
    <name type="scientific">uncultured Sporomusa sp</name>
    <dbReference type="NCBI Taxonomy" id="307249"/>
    <lineage>
        <taxon>Bacteria</taxon>
        <taxon>Bacillati</taxon>
        <taxon>Bacillota</taxon>
        <taxon>Negativicutes</taxon>
        <taxon>Selenomonadales</taxon>
        <taxon>Sporomusaceae</taxon>
        <taxon>Sporomusa</taxon>
        <taxon>environmental samples</taxon>
    </lineage>
</organism>
<dbReference type="PANTHER" id="PTHR42942:SF1">
    <property type="entry name" value="ALKYLTRANSFERASE-LIKE PROTEIN 1"/>
    <property type="match status" value="1"/>
</dbReference>
<accession>A0A212LMD1</accession>
<sequence>MEFVDAEFCRKVYEIVMKIPVGKVATYGQIAEMLGDPSIAREVGYAMSRAPASHSLPCHRVVNRTGTLAPEYVFGGQEKQRAMLEGEGIAFLSDGRIDMSRHLWGEPEQLGLF</sequence>
<evidence type="ECO:0000259" key="7">
    <source>
        <dbReference type="Pfam" id="PF01035"/>
    </source>
</evidence>
<dbReference type="InterPro" id="IPR052520">
    <property type="entry name" value="ATL_DNA_repair"/>
</dbReference>
<keyword evidence="2 8" id="KW-0489">Methyltransferase</keyword>
<evidence type="ECO:0000256" key="6">
    <source>
        <dbReference type="ARBA" id="ARBA00049348"/>
    </source>
</evidence>
<dbReference type="InterPro" id="IPR036217">
    <property type="entry name" value="MethylDNA_cys_MeTrfase_DNAb"/>
</dbReference>
<dbReference type="AlphaFoldDB" id="A0A212LMD1"/>
<dbReference type="CDD" id="cd06445">
    <property type="entry name" value="ATase"/>
    <property type="match status" value="1"/>
</dbReference>
<dbReference type="InterPro" id="IPR036388">
    <property type="entry name" value="WH-like_DNA-bd_sf"/>
</dbReference>
<evidence type="ECO:0000256" key="2">
    <source>
        <dbReference type="ARBA" id="ARBA00022603"/>
    </source>
</evidence>
<dbReference type="InterPro" id="IPR001497">
    <property type="entry name" value="MethylDNA_cys_MeTrfase_AS"/>
</dbReference>
<dbReference type="SUPFAM" id="SSF46767">
    <property type="entry name" value="Methylated DNA-protein cysteine methyltransferase, C-terminal domain"/>
    <property type="match status" value="1"/>
</dbReference>
<dbReference type="GO" id="GO:0003908">
    <property type="term" value="F:methylated-DNA-[protein]-cysteine S-methyltransferase activity"/>
    <property type="evidence" value="ECO:0007669"/>
    <property type="project" value="UniProtKB-EC"/>
</dbReference>
<dbReference type="EMBL" id="FMJE01000002">
    <property type="protein sequence ID" value="SCM78671.1"/>
    <property type="molecule type" value="Genomic_DNA"/>
</dbReference>
<feature type="domain" description="Methylated-DNA-[protein]-cysteine S-methyltransferase DNA binding" evidence="7">
    <location>
        <begin position="7"/>
        <end position="89"/>
    </location>
</feature>
<dbReference type="PROSITE" id="PS00374">
    <property type="entry name" value="MGMT"/>
    <property type="match status" value="1"/>
</dbReference>
<keyword evidence="3 8" id="KW-0808">Transferase</keyword>
<dbReference type="Pfam" id="PF01035">
    <property type="entry name" value="DNA_binding_1"/>
    <property type="match status" value="1"/>
</dbReference>
<comment type="catalytic activity">
    <reaction evidence="6">
        <text>a 6-O-methyl-2'-deoxyguanosine in DNA + L-cysteinyl-[protein] = S-methyl-L-cysteinyl-[protein] + a 2'-deoxyguanosine in DNA</text>
        <dbReference type="Rhea" id="RHEA:24000"/>
        <dbReference type="Rhea" id="RHEA-COMP:10131"/>
        <dbReference type="Rhea" id="RHEA-COMP:10132"/>
        <dbReference type="Rhea" id="RHEA-COMP:11367"/>
        <dbReference type="Rhea" id="RHEA-COMP:11368"/>
        <dbReference type="ChEBI" id="CHEBI:29950"/>
        <dbReference type="ChEBI" id="CHEBI:82612"/>
        <dbReference type="ChEBI" id="CHEBI:85445"/>
        <dbReference type="ChEBI" id="CHEBI:85448"/>
        <dbReference type="EC" id="2.1.1.63"/>
    </reaction>
</comment>
<reference evidence="8" key="1">
    <citation type="submission" date="2016-08" db="EMBL/GenBank/DDBJ databases">
        <authorList>
            <person name="Seilhamer J.J."/>
        </authorList>
    </citation>
    <scope>NUCLEOTIDE SEQUENCE</scope>
    <source>
        <strain evidence="8">86</strain>
    </source>
</reference>
<comment type="catalytic activity">
    <reaction evidence="1">
        <text>a 4-O-methyl-thymidine in DNA + L-cysteinyl-[protein] = a thymidine in DNA + S-methyl-L-cysteinyl-[protein]</text>
        <dbReference type="Rhea" id="RHEA:53428"/>
        <dbReference type="Rhea" id="RHEA-COMP:10131"/>
        <dbReference type="Rhea" id="RHEA-COMP:10132"/>
        <dbReference type="Rhea" id="RHEA-COMP:13555"/>
        <dbReference type="Rhea" id="RHEA-COMP:13556"/>
        <dbReference type="ChEBI" id="CHEBI:29950"/>
        <dbReference type="ChEBI" id="CHEBI:82612"/>
        <dbReference type="ChEBI" id="CHEBI:137386"/>
        <dbReference type="ChEBI" id="CHEBI:137387"/>
        <dbReference type="EC" id="2.1.1.63"/>
    </reaction>
</comment>
<evidence type="ECO:0000256" key="1">
    <source>
        <dbReference type="ARBA" id="ARBA00001286"/>
    </source>
</evidence>
<dbReference type="GO" id="GO:0032259">
    <property type="term" value="P:methylation"/>
    <property type="evidence" value="ECO:0007669"/>
    <property type="project" value="UniProtKB-KW"/>
</dbReference>
<dbReference type="PANTHER" id="PTHR42942">
    <property type="entry name" value="6-O-METHYLGUANINE DNA METHYLTRANSFERASE"/>
    <property type="match status" value="1"/>
</dbReference>
<keyword evidence="4" id="KW-0227">DNA damage</keyword>
<dbReference type="GO" id="GO:0006281">
    <property type="term" value="P:DNA repair"/>
    <property type="evidence" value="ECO:0007669"/>
    <property type="project" value="UniProtKB-KW"/>
</dbReference>
<evidence type="ECO:0000256" key="4">
    <source>
        <dbReference type="ARBA" id="ARBA00022763"/>
    </source>
</evidence>
<gene>
    <name evidence="8" type="ORF">KL86SPO_20181</name>
</gene>